<comment type="caution">
    <text evidence="2">The sequence shown here is derived from an EMBL/GenBank/DDBJ whole genome shotgun (WGS) entry which is preliminary data.</text>
</comment>
<dbReference type="EMBL" id="CBWN010000183">
    <property type="protein sequence ID" value="CDL30076.1"/>
    <property type="molecule type" value="Genomic_DNA"/>
</dbReference>
<organism evidence="2 3">
    <name type="scientific">Escherichia coli ISC7</name>
    <dbReference type="NCBI Taxonomy" id="1432555"/>
    <lineage>
        <taxon>Bacteria</taxon>
        <taxon>Pseudomonadati</taxon>
        <taxon>Pseudomonadota</taxon>
        <taxon>Gammaproteobacteria</taxon>
        <taxon>Enterobacterales</taxon>
        <taxon>Enterobacteriaceae</taxon>
        <taxon>Escherichia</taxon>
    </lineage>
</organism>
<dbReference type="AlphaFoldDB" id="W1F6X3"/>
<dbReference type="Proteomes" id="UP000019199">
    <property type="component" value="Unassembled WGS sequence"/>
</dbReference>
<sequence length="40" mass="4917">MLRHVYLRSLKYNQPYYAPRATPFRKNTGTQGKRYERVKK</sequence>
<accession>W1F6X3</accession>
<evidence type="ECO:0000313" key="2">
    <source>
        <dbReference type="EMBL" id="CDL30076.1"/>
    </source>
</evidence>
<evidence type="ECO:0000256" key="1">
    <source>
        <dbReference type="SAM" id="MobiDB-lite"/>
    </source>
</evidence>
<protein>
    <submittedName>
        <fullName evidence="2">Uncharacterized protein</fullName>
    </submittedName>
</protein>
<evidence type="ECO:0000313" key="3">
    <source>
        <dbReference type="Proteomes" id="UP000019199"/>
    </source>
</evidence>
<proteinExistence type="predicted"/>
<reference evidence="2 3" key="1">
    <citation type="submission" date="2013-10" db="EMBL/GenBank/DDBJ databases">
        <title>Antibiotic resistance diversity of beta-lactamase producers in the General Hospital Vienna.</title>
        <authorList>
            <person name="Barisic I."/>
            <person name="Mitteregger D."/>
            <person name="Hirschl A.M."/>
            <person name="Noehammer C."/>
            <person name="Wiesinger-Mayr H."/>
        </authorList>
    </citation>
    <scope>NUCLEOTIDE SEQUENCE [LARGE SCALE GENOMIC DNA]</scope>
    <source>
        <strain evidence="2 3">ISC7</strain>
    </source>
</reference>
<feature type="region of interest" description="Disordered" evidence="1">
    <location>
        <begin position="19"/>
        <end position="40"/>
    </location>
</feature>
<name>W1F6X3_ECOLX</name>